<organism evidence="8 9">
    <name type="scientific">Candidatus Brachybacterium merdavium</name>
    <dbReference type="NCBI Taxonomy" id="2838513"/>
    <lineage>
        <taxon>Bacteria</taxon>
        <taxon>Bacillati</taxon>
        <taxon>Actinomycetota</taxon>
        <taxon>Actinomycetes</taxon>
        <taxon>Micrococcales</taxon>
        <taxon>Dermabacteraceae</taxon>
        <taxon>Brachybacterium</taxon>
    </lineage>
</organism>
<dbReference type="InterPro" id="IPR037027">
    <property type="entry name" value="YqgF/RNaseH-like_dom_sf"/>
</dbReference>
<dbReference type="HAMAP" id="MF_00651">
    <property type="entry name" value="Nuclease_YqgF"/>
    <property type="match status" value="1"/>
</dbReference>
<evidence type="ECO:0000313" key="9">
    <source>
        <dbReference type="Proteomes" id="UP000823823"/>
    </source>
</evidence>
<keyword evidence="4 5" id="KW-0378">Hydrolase</keyword>
<comment type="similarity">
    <text evidence="5">Belongs to the YqgF HJR family.</text>
</comment>
<feature type="region of interest" description="Disordered" evidence="6">
    <location>
        <begin position="149"/>
        <end position="174"/>
    </location>
</feature>
<gene>
    <name evidence="8" type="primary">ruvX</name>
    <name evidence="8" type="ORF">H9786_05335</name>
</gene>
<evidence type="ECO:0000313" key="8">
    <source>
        <dbReference type="EMBL" id="HJB09939.1"/>
    </source>
</evidence>
<evidence type="ECO:0000256" key="5">
    <source>
        <dbReference type="HAMAP-Rule" id="MF_00651"/>
    </source>
</evidence>
<evidence type="ECO:0000256" key="1">
    <source>
        <dbReference type="ARBA" id="ARBA00022490"/>
    </source>
</evidence>
<dbReference type="EMBL" id="DWZH01000038">
    <property type="protein sequence ID" value="HJB09939.1"/>
    <property type="molecule type" value="Genomic_DNA"/>
</dbReference>
<dbReference type="GO" id="GO:0004518">
    <property type="term" value="F:nuclease activity"/>
    <property type="evidence" value="ECO:0007669"/>
    <property type="project" value="UniProtKB-KW"/>
</dbReference>
<evidence type="ECO:0000256" key="3">
    <source>
        <dbReference type="ARBA" id="ARBA00022722"/>
    </source>
</evidence>
<dbReference type="SMART" id="SM00732">
    <property type="entry name" value="YqgFc"/>
    <property type="match status" value="1"/>
</dbReference>
<dbReference type="Pfam" id="PF03652">
    <property type="entry name" value="RuvX"/>
    <property type="match status" value="1"/>
</dbReference>
<comment type="subcellular location">
    <subcellularLocation>
        <location evidence="5">Cytoplasm</location>
    </subcellularLocation>
</comment>
<evidence type="ECO:0000259" key="7">
    <source>
        <dbReference type="SMART" id="SM00732"/>
    </source>
</evidence>
<evidence type="ECO:0000256" key="2">
    <source>
        <dbReference type="ARBA" id="ARBA00022517"/>
    </source>
</evidence>
<accession>A0A9D2LC73</accession>
<dbReference type="AlphaFoldDB" id="A0A9D2LC73"/>
<dbReference type="Gene3D" id="3.30.420.140">
    <property type="entry name" value="YqgF/RNase H-like domain"/>
    <property type="match status" value="1"/>
</dbReference>
<comment type="caution">
    <text evidence="8">The sequence shown here is derived from an EMBL/GenBank/DDBJ whole genome shotgun (WGS) entry which is preliminary data.</text>
</comment>
<protein>
    <recommendedName>
        <fullName evidence="5">Putative pre-16S rRNA nuclease</fullName>
        <ecNumber evidence="5">3.1.-.-</ecNumber>
    </recommendedName>
</protein>
<keyword evidence="1 5" id="KW-0963">Cytoplasm</keyword>
<dbReference type="GO" id="GO:0005829">
    <property type="term" value="C:cytosol"/>
    <property type="evidence" value="ECO:0007669"/>
    <property type="project" value="TreeGrafter"/>
</dbReference>
<keyword evidence="2 5" id="KW-0690">Ribosome biogenesis</keyword>
<dbReference type="EC" id="3.1.-.-" evidence="5"/>
<dbReference type="InterPro" id="IPR005227">
    <property type="entry name" value="YqgF"/>
</dbReference>
<dbReference type="InterPro" id="IPR006641">
    <property type="entry name" value="YqgF/RNaseH-like_dom"/>
</dbReference>
<evidence type="ECO:0000256" key="4">
    <source>
        <dbReference type="ARBA" id="ARBA00022801"/>
    </source>
</evidence>
<dbReference type="Proteomes" id="UP000823823">
    <property type="component" value="Unassembled WGS sequence"/>
</dbReference>
<dbReference type="PANTHER" id="PTHR33317">
    <property type="entry name" value="POLYNUCLEOTIDYL TRANSFERASE, RIBONUCLEASE H-LIKE SUPERFAMILY PROTEIN"/>
    <property type="match status" value="1"/>
</dbReference>
<dbReference type="SUPFAM" id="SSF53098">
    <property type="entry name" value="Ribonuclease H-like"/>
    <property type="match status" value="1"/>
</dbReference>
<dbReference type="PANTHER" id="PTHR33317:SF4">
    <property type="entry name" value="POLYNUCLEOTIDYL TRANSFERASE, RIBONUCLEASE H-LIKE SUPERFAMILY PROTEIN"/>
    <property type="match status" value="1"/>
</dbReference>
<dbReference type="NCBIfam" id="TIGR00250">
    <property type="entry name" value="RNAse_H_YqgF"/>
    <property type="match status" value="1"/>
</dbReference>
<reference evidence="8" key="2">
    <citation type="submission" date="2021-04" db="EMBL/GenBank/DDBJ databases">
        <authorList>
            <person name="Gilroy R."/>
        </authorList>
    </citation>
    <scope>NUCLEOTIDE SEQUENCE</scope>
    <source>
        <strain evidence="8">ChiHjej13B12-24818</strain>
    </source>
</reference>
<dbReference type="GO" id="GO:0016788">
    <property type="term" value="F:hydrolase activity, acting on ester bonds"/>
    <property type="evidence" value="ECO:0007669"/>
    <property type="project" value="UniProtKB-UniRule"/>
</dbReference>
<dbReference type="GO" id="GO:0000967">
    <property type="term" value="P:rRNA 5'-end processing"/>
    <property type="evidence" value="ECO:0007669"/>
    <property type="project" value="UniProtKB-UniRule"/>
</dbReference>
<comment type="function">
    <text evidence="5">Could be a nuclease involved in processing of the 5'-end of pre-16S rRNA.</text>
</comment>
<evidence type="ECO:0000256" key="6">
    <source>
        <dbReference type="SAM" id="MobiDB-lite"/>
    </source>
</evidence>
<reference evidence="8" key="1">
    <citation type="journal article" date="2021" name="PeerJ">
        <title>Extensive microbial diversity within the chicken gut microbiome revealed by metagenomics and culture.</title>
        <authorList>
            <person name="Gilroy R."/>
            <person name="Ravi A."/>
            <person name="Getino M."/>
            <person name="Pursley I."/>
            <person name="Horton D.L."/>
            <person name="Alikhan N.F."/>
            <person name="Baker D."/>
            <person name="Gharbi K."/>
            <person name="Hall N."/>
            <person name="Watson M."/>
            <person name="Adriaenssens E.M."/>
            <person name="Foster-Nyarko E."/>
            <person name="Jarju S."/>
            <person name="Secka A."/>
            <person name="Antonio M."/>
            <person name="Oren A."/>
            <person name="Chaudhuri R.R."/>
            <person name="La Ragione R."/>
            <person name="Hildebrand F."/>
            <person name="Pallen M.J."/>
        </authorList>
    </citation>
    <scope>NUCLEOTIDE SEQUENCE</scope>
    <source>
        <strain evidence="8">ChiHjej13B12-24818</strain>
    </source>
</reference>
<feature type="domain" description="YqgF/RNase H-like" evidence="7">
    <location>
        <begin position="10"/>
        <end position="112"/>
    </location>
</feature>
<dbReference type="InterPro" id="IPR012337">
    <property type="entry name" value="RNaseH-like_sf"/>
</dbReference>
<dbReference type="CDD" id="cd16964">
    <property type="entry name" value="YqgF"/>
    <property type="match status" value="1"/>
</dbReference>
<name>A0A9D2LC73_9MICO</name>
<proteinExistence type="inferred from homology"/>
<keyword evidence="3 5" id="KW-0540">Nuclease</keyword>
<sequence>MSEQSPLPRRPRLGVDVGDVRVGLARSDADGMIATPVETVDRDRAAARIVAEAGDAEAHAIMVGLPRSLSGAEGPAADKSRRFAGELVELLSREGSDAEVYLLDERLTTVSAHRALHSSGRKGRTHRQVVDQVAAVMILQQALDIERSTGARAGELVTETEAAQDGPADDEEDG</sequence>